<dbReference type="PROSITE" id="PS00039">
    <property type="entry name" value="DEAD_ATP_HELICASE"/>
    <property type="match status" value="1"/>
</dbReference>
<dbReference type="GO" id="GO:0005524">
    <property type="term" value="F:ATP binding"/>
    <property type="evidence" value="ECO:0007669"/>
    <property type="project" value="UniProtKB-UniRule"/>
</dbReference>
<dbReference type="InterPro" id="IPR001650">
    <property type="entry name" value="Helicase_C-like"/>
</dbReference>
<keyword evidence="3 6" id="KW-0347">Helicase</keyword>
<dbReference type="EMBL" id="CP092624">
    <property type="protein sequence ID" value="UMM35956.1"/>
    <property type="molecule type" value="Genomic_DNA"/>
</dbReference>
<keyword evidence="5 7" id="KW-0694">RNA-binding</keyword>
<dbReference type="PANTHER" id="PTHR24031">
    <property type="entry name" value="RNA HELICASE"/>
    <property type="match status" value="1"/>
</dbReference>
<dbReference type="PROSITE" id="PS51194">
    <property type="entry name" value="HELICASE_CTER"/>
    <property type="match status" value="1"/>
</dbReference>
<dbReference type="InterPro" id="IPR014001">
    <property type="entry name" value="Helicase_ATP-bd"/>
</dbReference>
<dbReference type="Pfam" id="PF00271">
    <property type="entry name" value="Helicase_C"/>
    <property type="match status" value="1"/>
</dbReference>
<dbReference type="Pfam" id="PF00270">
    <property type="entry name" value="DEAD"/>
    <property type="match status" value="1"/>
</dbReference>
<dbReference type="FunFam" id="3.40.50.300:FF:001944">
    <property type="entry name" value="DEAD box helicase"/>
    <property type="match status" value="1"/>
</dbReference>
<dbReference type="GO" id="GO:0016787">
    <property type="term" value="F:hydrolase activity"/>
    <property type="evidence" value="ECO:0007669"/>
    <property type="project" value="UniProtKB-KW"/>
</dbReference>
<evidence type="ECO:0000256" key="5">
    <source>
        <dbReference type="ARBA" id="ARBA00022884"/>
    </source>
</evidence>
<keyword evidence="11" id="KW-1185">Reference proteome</keyword>
<dbReference type="Proteomes" id="UP000829354">
    <property type="component" value="Chromosome V"/>
</dbReference>
<evidence type="ECO:0000259" key="8">
    <source>
        <dbReference type="PROSITE" id="PS51192"/>
    </source>
</evidence>
<keyword evidence="1 6" id="KW-0547">Nucleotide-binding</keyword>
<evidence type="ECO:0000313" key="11">
    <source>
        <dbReference type="Proteomes" id="UP000829354"/>
    </source>
</evidence>
<dbReference type="GO" id="GO:0003723">
    <property type="term" value="F:RNA binding"/>
    <property type="evidence" value="ECO:0007669"/>
    <property type="project" value="UniProtKB-UniRule"/>
</dbReference>
<dbReference type="Gene3D" id="3.40.50.300">
    <property type="entry name" value="P-loop containing nucleotide triphosphate hydrolases"/>
    <property type="match status" value="2"/>
</dbReference>
<keyword evidence="4 6" id="KW-0067">ATP-binding</keyword>
<proteinExistence type="inferred from homology"/>
<dbReference type="InterPro" id="IPR000629">
    <property type="entry name" value="RNA-helicase_DEAD-box_CS"/>
</dbReference>
<dbReference type="PROSITE" id="PS51192">
    <property type="entry name" value="HELICASE_ATP_BIND_1"/>
    <property type="match status" value="1"/>
</dbReference>
<evidence type="ECO:0000256" key="7">
    <source>
        <dbReference type="RuleBase" id="RU365068"/>
    </source>
</evidence>
<organism evidence="10 11">
    <name type="scientific">Caenorhabditis briggsae</name>
    <dbReference type="NCBI Taxonomy" id="6238"/>
    <lineage>
        <taxon>Eukaryota</taxon>
        <taxon>Metazoa</taxon>
        <taxon>Ecdysozoa</taxon>
        <taxon>Nematoda</taxon>
        <taxon>Chromadorea</taxon>
        <taxon>Rhabditida</taxon>
        <taxon>Rhabditina</taxon>
        <taxon>Rhabditomorpha</taxon>
        <taxon>Rhabditoidea</taxon>
        <taxon>Rhabditidae</taxon>
        <taxon>Peloderinae</taxon>
        <taxon>Caenorhabditis</taxon>
    </lineage>
</organism>
<dbReference type="GO" id="GO:0003724">
    <property type="term" value="F:RNA helicase activity"/>
    <property type="evidence" value="ECO:0007669"/>
    <property type="project" value="UniProtKB-EC"/>
</dbReference>
<comment type="similarity">
    <text evidence="6">Belongs to the DEAD box helicase family.</text>
</comment>
<dbReference type="SUPFAM" id="SSF52540">
    <property type="entry name" value="P-loop containing nucleoside triphosphate hydrolases"/>
    <property type="match status" value="1"/>
</dbReference>
<evidence type="ECO:0000313" key="10">
    <source>
        <dbReference type="EMBL" id="UMM35956.1"/>
    </source>
</evidence>
<dbReference type="AlphaFoldDB" id="A0AAE9F9U4"/>
<feature type="domain" description="Helicase C-terminal" evidence="9">
    <location>
        <begin position="360"/>
        <end position="512"/>
    </location>
</feature>
<name>A0AAE9F9U4_CAEBR</name>
<dbReference type="EC" id="3.6.4.13" evidence="7"/>
<evidence type="ECO:0000256" key="1">
    <source>
        <dbReference type="ARBA" id="ARBA00022741"/>
    </source>
</evidence>
<comment type="catalytic activity">
    <reaction evidence="7">
        <text>ATP + H2O = ADP + phosphate + H(+)</text>
        <dbReference type="Rhea" id="RHEA:13065"/>
        <dbReference type="ChEBI" id="CHEBI:15377"/>
        <dbReference type="ChEBI" id="CHEBI:15378"/>
        <dbReference type="ChEBI" id="CHEBI:30616"/>
        <dbReference type="ChEBI" id="CHEBI:43474"/>
        <dbReference type="ChEBI" id="CHEBI:456216"/>
        <dbReference type="EC" id="3.6.4.13"/>
    </reaction>
</comment>
<evidence type="ECO:0000256" key="3">
    <source>
        <dbReference type="ARBA" id="ARBA00022806"/>
    </source>
</evidence>
<keyword evidence="2 6" id="KW-0378">Hydrolase</keyword>
<sequence length="512" mass="58594">MPTPWNKPESDEESPSAIAEPIYEGNVAPLQFDRILNFSEIDQKSYARNVRDRHRDRDVVASSKVDSTDIDVFCEENVNVYNHDTTDQPSDYDIEKELRKSLIDERLLNNLQKVKVERLNAVQRKSIRTVRDGVGLMVEAPTGIGKTYAFLIPAIERAMDERRKCKTVATKPSPFVLIMANTGTLVKQLFGRCELILGLKCMDGVNPIHDIKVDMLVAEHRFTADSCDIVFCTMGKLKATVESGDVLLDNLKMMILDEADKMIDTAAFGMDVEWILDQMKEEVVRELQSCFFSATFQRDRDAAITLTPLQMKMFGGKPWKLVHCPAMPGYITQHVIRLDRPGRDLTSHTWIKKMNIIRGLINEDLKTTDCKKEGPYKETIAIFCETIQRVAQVAMALRLLGYNFRPLCRTITKSQQEVTINDLEFKRIHGIVCTNIMSRGIDVSSIKHTIIMEMSSDFDTYKHRIGRVGRDGFGGKATIVDALYVFMDQCQQPAPQWLKEWFERRHADEQYY</sequence>
<accession>A0AAE9F9U4</accession>
<dbReference type="SMART" id="SM00487">
    <property type="entry name" value="DEXDc"/>
    <property type="match status" value="1"/>
</dbReference>
<evidence type="ECO:0000256" key="4">
    <source>
        <dbReference type="ARBA" id="ARBA00022840"/>
    </source>
</evidence>
<dbReference type="InterPro" id="IPR027417">
    <property type="entry name" value="P-loop_NTPase"/>
</dbReference>
<evidence type="ECO:0000256" key="2">
    <source>
        <dbReference type="ARBA" id="ARBA00022801"/>
    </source>
</evidence>
<evidence type="ECO:0000259" key="9">
    <source>
        <dbReference type="PROSITE" id="PS51194"/>
    </source>
</evidence>
<reference evidence="10 11" key="1">
    <citation type="submission" date="2022-04" db="EMBL/GenBank/DDBJ databases">
        <title>Chromosome-level reference genomes for two strains of Caenorhabditis briggsae: an improved platform for comparative genomics.</title>
        <authorList>
            <person name="Stevens L."/>
            <person name="Andersen E."/>
        </authorList>
    </citation>
    <scope>NUCLEOTIDE SEQUENCE [LARGE SCALE GENOMIC DNA]</scope>
    <source>
        <strain evidence="10">VX34</strain>
        <tissue evidence="10">Whole-organism</tissue>
    </source>
</reference>
<comment type="function">
    <text evidence="7">RNA helicase.</text>
</comment>
<comment type="domain">
    <text evidence="7">The Q motif is unique to and characteristic of the DEAD box family of RNA helicases and controls ATP binding and hydrolysis.</text>
</comment>
<dbReference type="GO" id="GO:0043186">
    <property type="term" value="C:P granule"/>
    <property type="evidence" value="ECO:0007669"/>
    <property type="project" value="UniProtKB-ARBA"/>
</dbReference>
<protein>
    <recommendedName>
        <fullName evidence="7">ATP-dependent RNA helicase</fullName>
        <ecNumber evidence="7">3.6.4.13</ecNumber>
    </recommendedName>
</protein>
<evidence type="ECO:0000256" key="6">
    <source>
        <dbReference type="RuleBase" id="RU000492"/>
    </source>
</evidence>
<feature type="domain" description="Helicase ATP-binding" evidence="8">
    <location>
        <begin position="127"/>
        <end position="314"/>
    </location>
</feature>
<gene>
    <name evidence="10" type="ORF">L5515_008338</name>
</gene>
<dbReference type="SMART" id="SM00490">
    <property type="entry name" value="HELICc"/>
    <property type="match status" value="1"/>
</dbReference>
<dbReference type="InterPro" id="IPR011545">
    <property type="entry name" value="DEAD/DEAH_box_helicase_dom"/>
</dbReference>